<accession>A0ACC0F7B0</accession>
<protein>
    <submittedName>
        <fullName evidence="1">Uncharacterized protein</fullName>
    </submittedName>
</protein>
<evidence type="ECO:0000313" key="1">
    <source>
        <dbReference type="EMBL" id="KAI7984549.1"/>
    </source>
</evidence>
<comment type="caution">
    <text evidence="1">The sequence shown here is derived from an EMBL/GenBank/DDBJ whole genome shotgun (WGS) entry which is preliminary data.</text>
</comment>
<dbReference type="Proteomes" id="UP001060215">
    <property type="component" value="Chromosome 11"/>
</dbReference>
<gene>
    <name evidence="1" type="ORF">LOK49_LG15G02501</name>
</gene>
<proteinExistence type="predicted"/>
<organism evidence="1 2">
    <name type="scientific">Camellia lanceoleosa</name>
    <dbReference type="NCBI Taxonomy" id="1840588"/>
    <lineage>
        <taxon>Eukaryota</taxon>
        <taxon>Viridiplantae</taxon>
        <taxon>Streptophyta</taxon>
        <taxon>Embryophyta</taxon>
        <taxon>Tracheophyta</taxon>
        <taxon>Spermatophyta</taxon>
        <taxon>Magnoliopsida</taxon>
        <taxon>eudicotyledons</taxon>
        <taxon>Gunneridae</taxon>
        <taxon>Pentapetalae</taxon>
        <taxon>asterids</taxon>
        <taxon>Ericales</taxon>
        <taxon>Theaceae</taxon>
        <taxon>Camellia</taxon>
    </lineage>
</organism>
<sequence length="237" mass="25722">MMHWQQLFFGTKMELSAQSLSCAKLLPNPQRPSCSLSPHLHSKPCSHYYISVPFLGFNKNIPSKLPCSRLKTRQQRNLVVPISASGAETTATDDSERWLLEPVGDGDSRHLGYKVSMPSAFEITSKIVTVGRAPEKADMVIPVATVSGLHARIQKKDGSLFVTDLDSTNGTFIGEKRLRPGVAATAPSGSYITFGDIHLAMFRVSKLENVEASGKSEGSESKPESEEDPSDNSEATG</sequence>
<reference evidence="1 2" key="1">
    <citation type="journal article" date="2022" name="Plant J.">
        <title>Chromosome-level genome of Camellia lanceoleosa provides a valuable resource for understanding genome evolution and self-incompatibility.</title>
        <authorList>
            <person name="Gong W."/>
            <person name="Xiao S."/>
            <person name="Wang L."/>
            <person name="Liao Z."/>
            <person name="Chang Y."/>
            <person name="Mo W."/>
            <person name="Hu G."/>
            <person name="Li W."/>
            <person name="Zhao G."/>
            <person name="Zhu H."/>
            <person name="Hu X."/>
            <person name="Ji K."/>
            <person name="Xiang X."/>
            <person name="Song Q."/>
            <person name="Yuan D."/>
            <person name="Jin S."/>
            <person name="Zhang L."/>
        </authorList>
    </citation>
    <scope>NUCLEOTIDE SEQUENCE [LARGE SCALE GENOMIC DNA]</scope>
    <source>
        <strain evidence="1">SQ_2022a</strain>
    </source>
</reference>
<evidence type="ECO:0000313" key="2">
    <source>
        <dbReference type="Proteomes" id="UP001060215"/>
    </source>
</evidence>
<name>A0ACC0F7B0_9ERIC</name>
<keyword evidence="2" id="KW-1185">Reference proteome</keyword>
<dbReference type="EMBL" id="CM045768">
    <property type="protein sequence ID" value="KAI7984549.1"/>
    <property type="molecule type" value="Genomic_DNA"/>
</dbReference>